<dbReference type="InterPro" id="IPR027417">
    <property type="entry name" value="P-loop_NTPase"/>
</dbReference>
<dbReference type="STRING" id="1188319.OYT1_01507"/>
<sequence length="1040" mass="115720">MTGLHKEIEFENDICEHLAAHDWLYAEGDFTAYDRARAVFPADVIAWVQATQPKAWESLSKSHGAATETVLLDRIRKQLDDRGTLDVLRHGIELLGLRQPLQLAQFKPALAMNSELQAKYAANRLRVVRQVRYSLFNENAIDLVLFLNGLPIATVELKSHFTQSVDDAVDQYRFDRHPKPKGQAAAEPLLDFPRGALVHFAVSNSAAMMTTRLLGAATTFLPFNLGDHGAAGNPVNPNGHRTAYLWEQVWARESWLEIIGRYIVAKRDSKKQIKAIIFPRYHQLDATRKLVAAVISEGAGQKYLIQHSAGSGKTNSIAWTAHFLADLHDAQHKKLFDSVLVVSDRTVLDTQLQEAIFDFERTAGVVATIKGESQSKSGELAQALSGGKKIVVCTIQTFPFALQAVRELAATQGKRFAVIADEAHSSQTGTAASKLKQLLSAEEMQELADGGEVGTEDLLAMQMAARSNDAGITYVAFTATPKAKTLELFGRRPNPALPASDENLPAPFHVYSMRQAIEEGFILDVLKNYTPYKLAFKLANEGHEWDEKEVERSTAMKGIMRWVRLHPYNISQKVQVVVEHFRDSVQPLLEGKAKAMVVVGSRLEAVRWQIAIDKYIKSQGYKIGTLVAFSGEVNDQESHPDPLTETSKVLNTNLNGRDIREAFATDEYQILLVANKFQTGFDQPLLCGMYVDKRLAGIQAVQTLSRLNRAYPGKDTTYILDFVNDPNEVLAAFKTYYETAELDGVTDPNLVYDLRAKLDAEGHYDDNEVDRVVNVEMNPHASQAELSAAIEPVADRLLKRYRAALTNHQAAVANKDAKAEQEAQDEMNALMLFKRNLGAFQRVYAFLSQIFDYGNTAIEKRAIFFKRLLPLLEFGREREGVDLSKVTLTHHKLKDQGKRNLALVNGEYPKLSPLSETGSGEVQQKEKVYLAEIITKVNELFEGELTDDDKLIYVNHVLKGKLLESEILVQQANNNTKEQFANSPDLSNAILSAIMDALSAHSTLSKQALDSEKVRSGLKDVLLGPAQLYEALRAQQVVNG</sequence>
<dbReference type="PANTHER" id="PTHR42927">
    <property type="entry name" value="HELICASE SUPERFAMILY 1 AND 2 DOMAIN-CONTAINING PROTEIN"/>
    <property type="match status" value="1"/>
</dbReference>
<dbReference type="GO" id="GO:0009307">
    <property type="term" value="P:DNA restriction-modification system"/>
    <property type="evidence" value="ECO:0007669"/>
    <property type="project" value="UniProtKB-KW"/>
</dbReference>
<evidence type="ECO:0000313" key="2">
    <source>
        <dbReference type="EMBL" id="BBE51871.1"/>
    </source>
</evidence>
<dbReference type="Proteomes" id="UP000033070">
    <property type="component" value="Chromosome"/>
</dbReference>
<evidence type="ECO:0000259" key="1">
    <source>
        <dbReference type="SMART" id="SM00487"/>
    </source>
</evidence>
<dbReference type="REBASE" id="253825">
    <property type="entry name" value="FamOYT1ORF2360P"/>
</dbReference>
<dbReference type="EMBL" id="AP018738">
    <property type="protein sequence ID" value="BBE51871.1"/>
    <property type="molecule type" value="Genomic_DNA"/>
</dbReference>
<dbReference type="PANTHER" id="PTHR42927:SF1">
    <property type="entry name" value="HELICASE SUPERFAMILY 1 AND 2 DOMAIN-CONTAINING PROTEIN"/>
    <property type="match status" value="1"/>
</dbReference>
<dbReference type="InterPro" id="IPR014001">
    <property type="entry name" value="Helicase_ATP-bd"/>
</dbReference>
<dbReference type="GO" id="GO:0005524">
    <property type="term" value="F:ATP binding"/>
    <property type="evidence" value="ECO:0007669"/>
    <property type="project" value="UniProtKB-KW"/>
</dbReference>
<dbReference type="SMART" id="SM00487">
    <property type="entry name" value="DEXDc"/>
    <property type="match status" value="1"/>
</dbReference>
<dbReference type="Gene3D" id="3.40.50.300">
    <property type="entry name" value="P-loop containing nucleotide triphosphate hydrolases"/>
    <property type="match status" value="2"/>
</dbReference>
<dbReference type="Pfam" id="PF04313">
    <property type="entry name" value="HSDR_N"/>
    <property type="match status" value="1"/>
</dbReference>
<reference evidence="2 3" key="1">
    <citation type="submission" date="2018-06" db="EMBL/GenBank/DDBJ databases">
        <title>OYT1 Genome Sequencing.</title>
        <authorList>
            <person name="Kato S."/>
            <person name="Itoh T."/>
            <person name="Ohkuma M."/>
        </authorList>
    </citation>
    <scope>NUCLEOTIDE SEQUENCE [LARGE SCALE GENOMIC DNA]</scope>
    <source>
        <strain evidence="2 3">OYT1</strain>
    </source>
</reference>
<dbReference type="Pfam" id="PF18766">
    <property type="entry name" value="SWI2_SNF2"/>
    <property type="match status" value="1"/>
</dbReference>
<dbReference type="GO" id="GO:0009035">
    <property type="term" value="F:type I site-specific deoxyribonuclease activity"/>
    <property type="evidence" value="ECO:0007669"/>
    <property type="project" value="UniProtKB-EC"/>
</dbReference>
<dbReference type="SUPFAM" id="SSF52540">
    <property type="entry name" value="P-loop containing nucleoside triphosphate hydrolases"/>
    <property type="match status" value="1"/>
</dbReference>
<dbReference type="Pfam" id="PF22679">
    <property type="entry name" value="T1R_D3-like"/>
    <property type="match status" value="1"/>
</dbReference>
<dbReference type="Gene3D" id="3.90.1570.50">
    <property type="match status" value="1"/>
</dbReference>
<accession>A0A2Z6GE27</accession>
<feature type="domain" description="Helicase ATP-binding" evidence="1">
    <location>
        <begin position="275"/>
        <end position="511"/>
    </location>
</feature>
<dbReference type="AlphaFoldDB" id="A0A2Z6GE27"/>
<dbReference type="RefSeq" id="WP_062626684.1">
    <property type="nucleotide sequence ID" value="NZ_AP018738.1"/>
</dbReference>
<dbReference type="InterPro" id="IPR040980">
    <property type="entry name" value="SWI2_SNF2"/>
</dbReference>
<name>A0A2Z6GE27_9PROT</name>
<dbReference type="KEGG" id="fam:OYT1_ch2356"/>
<dbReference type="InterPro" id="IPR007409">
    <property type="entry name" value="Restrct_endonuc_type1_HsdR_N"/>
</dbReference>
<proteinExistence type="predicted"/>
<dbReference type="InterPro" id="IPR055180">
    <property type="entry name" value="HsdR_RecA-like_helicase_dom_2"/>
</dbReference>
<evidence type="ECO:0000313" key="3">
    <source>
        <dbReference type="Proteomes" id="UP000033070"/>
    </source>
</evidence>
<keyword evidence="3" id="KW-1185">Reference proteome</keyword>
<dbReference type="OrthoDB" id="9758243at2"/>
<dbReference type="GO" id="GO:0003677">
    <property type="term" value="F:DNA binding"/>
    <property type="evidence" value="ECO:0007669"/>
    <property type="project" value="UniProtKB-KW"/>
</dbReference>
<gene>
    <name evidence="2" type="ORF">OYT1_ch2356</name>
</gene>
<protein>
    <submittedName>
        <fullName evidence="2">Type I restriction enzyme EcoR124II R protein</fullName>
    </submittedName>
</protein>
<organism evidence="2 3">
    <name type="scientific">Ferriphaselus amnicola</name>
    <dbReference type="NCBI Taxonomy" id="1188319"/>
    <lineage>
        <taxon>Bacteria</taxon>
        <taxon>Pseudomonadati</taxon>
        <taxon>Pseudomonadota</taxon>
        <taxon>Betaproteobacteria</taxon>
        <taxon>Nitrosomonadales</taxon>
        <taxon>Gallionellaceae</taxon>
        <taxon>Ferriphaselus</taxon>
    </lineage>
</organism>